<evidence type="ECO:0000313" key="1">
    <source>
        <dbReference type="EMBL" id="ELY86834.1"/>
    </source>
</evidence>
<dbReference type="EMBL" id="AOIK01000025">
    <property type="protein sequence ID" value="ELY86834.1"/>
    <property type="molecule type" value="Genomic_DNA"/>
</dbReference>
<dbReference type="PATRIC" id="fig|1227494.3.peg.1585"/>
<name>L9ZKE3_NATA2</name>
<accession>L9ZKE3</accession>
<proteinExistence type="predicted"/>
<sequence length="61" mass="6572">MIYPSDINDRLGKDQMLEFATSRRGAITSSESVSAELGRGSTVGEAVDELRGRLSGAEREV</sequence>
<dbReference type="RefSeq" id="WP_007108907.1">
    <property type="nucleotide sequence ID" value="NZ_AOIK01000025.1"/>
</dbReference>
<dbReference type="AlphaFoldDB" id="L9ZKE3"/>
<reference evidence="1 2" key="1">
    <citation type="journal article" date="2014" name="PLoS Genet.">
        <title>Phylogenetically driven sequencing of extremely halophilic archaea reveals strategies for static and dynamic osmo-response.</title>
        <authorList>
            <person name="Becker E.A."/>
            <person name="Seitzer P.M."/>
            <person name="Tritt A."/>
            <person name="Larsen D."/>
            <person name="Krusor M."/>
            <person name="Yao A.I."/>
            <person name="Wu D."/>
            <person name="Madern D."/>
            <person name="Eisen J.A."/>
            <person name="Darling A.E."/>
            <person name="Facciotti M.T."/>
        </authorList>
    </citation>
    <scope>NUCLEOTIDE SEQUENCE [LARGE SCALE GENOMIC DNA]</scope>
    <source>
        <strain evidence="1 2">JCM 12890</strain>
    </source>
</reference>
<evidence type="ECO:0000313" key="2">
    <source>
        <dbReference type="Proteomes" id="UP000011511"/>
    </source>
</evidence>
<protein>
    <submittedName>
        <fullName evidence="1">Uncharacterized protein</fullName>
    </submittedName>
</protein>
<organism evidence="1 2">
    <name type="scientific">Natrinema altunense (strain JCM 12890 / CGMCC 1.3731 / AJ2)</name>
    <dbReference type="NCBI Taxonomy" id="1227494"/>
    <lineage>
        <taxon>Archaea</taxon>
        <taxon>Methanobacteriati</taxon>
        <taxon>Methanobacteriota</taxon>
        <taxon>Stenosarchaea group</taxon>
        <taxon>Halobacteria</taxon>
        <taxon>Halobacteriales</taxon>
        <taxon>Natrialbaceae</taxon>
        <taxon>Natrinema</taxon>
    </lineage>
</organism>
<keyword evidence="2" id="KW-1185">Reference proteome</keyword>
<comment type="caution">
    <text evidence="1">The sequence shown here is derived from an EMBL/GenBank/DDBJ whole genome shotgun (WGS) entry which is preliminary data.</text>
</comment>
<dbReference type="Proteomes" id="UP000011511">
    <property type="component" value="Unassembled WGS sequence"/>
</dbReference>
<gene>
    <name evidence="1" type="ORF">C485_07957</name>
</gene>